<feature type="domain" description="SWIM-type" evidence="8">
    <location>
        <begin position="199"/>
        <end position="235"/>
    </location>
</feature>
<dbReference type="InterPro" id="IPR006564">
    <property type="entry name" value="Znf_PMZ"/>
</dbReference>
<dbReference type="Proteomes" id="UP000015106">
    <property type="component" value="Unassembled WGS sequence"/>
</dbReference>
<comment type="similarity">
    <text evidence="1 6">Belongs to the FHY3/FAR1 family.</text>
</comment>
<dbReference type="Gramene" id="TuG1812S0001054700.01.T01">
    <property type="protein sequence ID" value="TuG1812S0001054700.01.T01"/>
    <property type="gene ID" value="TuG1812S0001054700.01"/>
</dbReference>
<dbReference type="InterPro" id="IPR031052">
    <property type="entry name" value="FHY3/FAR1"/>
</dbReference>
<dbReference type="GO" id="GO:0006355">
    <property type="term" value="P:regulation of DNA-templated transcription"/>
    <property type="evidence" value="ECO:0007669"/>
    <property type="project" value="UniProtKB-UniRule"/>
</dbReference>
<proteinExistence type="inferred from homology"/>
<feature type="compositionally biased region" description="Polar residues" evidence="7">
    <location>
        <begin position="346"/>
        <end position="355"/>
    </location>
</feature>
<evidence type="ECO:0000256" key="1">
    <source>
        <dbReference type="ARBA" id="ARBA00005889"/>
    </source>
</evidence>
<dbReference type="PANTHER" id="PTHR31669:SF307">
    <property type="entry name" value="PROTEIN FAR1-RELATED SEQUENCE"/>
    <property type="match status" value="1"/>
</dbReference>
<evidence type="ECO:0000256" key="6">
    <source>
        <dbReference type="RuleBase" id="RU367018"/>
    </source>
</evidence>
<dbReference type="PROSITE" id="PS50966">
    <property type="entry name" value="ZF_SWIM"/>
    <property type="match status" value="1"/>
</dbReference>
<keyword evidence="10" id="KW-1185">Reference proteome</keyword>
<reference evidence="10" key="1">
    <citation type="journal article" date="2013" name="Nature">
        <title>Draft genome of the wheat A-genome progenitor Triticum urartu.</title>
        <authorList>
            <person name="Ling H.Q."/>
            <person name="Zhao S."/>
            <person name="Liu D."/>
            <person name="Wang J."/>
            <person name="Sun H."/>
            <person name="Zhang C."/>
            <person name="Fan H."/>
            <person name="Li D."/>
            <person name="Dong L."/>
            <person name="Tao Y."/>
            <person name="Gao C."/>
            <person name="Wu H."/>
            <person name="Li Y."/>
            <person name="Cui Y."/>
            <person name="Guo X."/>
            <person name="Zheng S."/>
            <person name="Wang B."/>
            <person name="Yu K."/>
            <person name="Liang Q."/>
            <person name="Yang W."/>
            <person name="Lou X."/>
            <person name="Chen J."/>
            <person name="Feng M."/>
            <person name="Jian J."/>
            <person name="Zhang X."/>
            <person name="Luo G."/>
            <person name="Jiang Y."/>
            <person name="Liu J."/>
            <person name="Wang Z."/>
            <person name="Sha Y."/>
            <person name="Zhang B."/>
            <person name="Wu H."/>
            <person name="Tang D."/>
            <person name="Shen Q."/>
            <person name="Xue P."/>
            <person name="Zou S."/>
            <person name="Wang X."/>
            <person name="Liu X."/>
            <person name="Wang F."/>
            <person name="Yang Y."/>
            <person name="An X."/>
            <person name="Dong Z."/>
            <person name="Zhang K."/>
            <person name="Zhang X."/>
            <person name="Luo M.C."/>
            <person name="Dvorak J."/>
            <person name="Tong Y."/>
            <person name="Wang J."/>
            <person name="Yang H."/>
            <person name="Li Z."/>
            <person name="Wang D."/>
            <person name="Zhang A."/>
            <person name="Wang J."/>
        </authorList>
    </citation>
    <scope>NUCLEOTIDE SEQUENCE</scope>
    <source>
        <strain evidence="10">cv. G1812</strain>
    </source>
</reference>
<evidence type="ECO:0000259" key="8">
    <source>
        <dbReference type="PROSITE" id="PS50966"/>
    </source>
</evidence>
<dbReference type="GO" id="GO:0005634">
    <property type="term" value="C:nucleus"/>
    <property type="evidence" value="ECO:0007669"/>
    <property type="project" value="UniProtKB-SubCell"/>
</dbReference>
<keyword evidence="6" id="KW-0539">Nucleus</keyword>
<comment type="function">
    <text evidence="6">Putative transcription activator involved in regulating light control of development.</text>
</comment>
<name>A0A8R7VBH5_TRIUA</name>
<reference evidence="9" key="2">
    <citation type="submission" date="2022-06" db="UniProtKB">
        <authorList>
            <consortium name="EnsemblPlants"/>
        </authorList>
    </citation>
    <scope>IDENTIFICATION</scope>
</reference>
<feature type="region of interest" description="Disordered" evidence="7">
    <location>
        <begin position="327"/>
        <end position="355"/>
    </location>
</feature>
<evidence type="ECO:0000256" key="4">
    <source>
        <dbReference type="ARBA" id="ARBA00022833"/>
    </source>
</evidence>
<evidence type="ECO:0000313" key="9">
    <source>
        <dbReference type="EnsemblPlants" id="TuG1812S0001054700.01.T01"/>
    </source>
</evidence>
<dbReference type="SMART" id="SM00575">
    <property type="entry name" value="ZnF_PMZ"/>
    <property type="match status" value="1"/>
</dbReference>
<dbReference type="Pfam" id="PF04434">
    <property type="entry name" value="SWIM"/>
    <property type="match status" value="1"/>
</dbReference>
<sequence length="355" mass="41153">MYTYGLDKNSFMKQVYDVRYKWAKPYLKDSFCAKMCSTQRSECMNNVLKSYVARSAPLNSFVVQFNKLYADRCSEEDYEHAHISKVCFKEKQIAFLLGHICISLYFFRFPRMLYLAMCQLMPTSEPFFFTLLQDEIVLKFNLPIEHHASRVCTRAMFRIFSKELFHSGPYEVKGNQLDGKMIVEHVNAETRKRWCKVNHEVDVDRESDTYICECGMFEHSGILCRHILKVMLHVKLHTIPNQYILKRWTRNARDNLPKHLKCYQEDASVQVSQTFRHNLIYVKALELAKLANTAVPTFQHAINKFHEMQGELLKIIAIGGYENPTTKIRSSSGTMGDGGSSDKIDANSTPDATCN</sequence>
<dbReference type="GO" id="GO:0008270">
    <property type="term" value="F:zinc ion binding"/>
    <property type="evidence" value="ECO:0007669"/>
    <property type="project" value="UniProtKB-UniRule"/>
</dbReference>
<dbReference type="EnsemblPlants" id="TuG1812S0001054700.01.T01">
    <property type="protein sequence ID" value="TuG1812S0001054700.01.T01"/>
    <property type="gene ID" value="TuG1812S0001054700.01"/>
</dbReference>
<dbReference type="AlphaFoldDB" id="A0A8R7VBH5"/>
<keyword evidence="4 6" id="KW-0862">Zinc</keyword>
<evidence type="ECO:0000313" key="10">
    <source>
        <dbReference type="Proteomes" id="UP000015106"/>
    </source>
</evidence>
<keyword evidence="3 5" id="KW-0863">Zinc-finger</keyword>
<accession>A0A8R7VBH5</accession>
<keyword evidence="2 6" id="KW-0479">Metal-binding</keyword>
<evidence type="ECO:0000256" key="2">
    <source>
        <dbReference type="ARBA" id="ARBA00022723"/>
    </source>
</evidence>
<comment type="subcellular location">
    <subcellularLocation>
        <location evidence="6">Nucleus</location>
    </subcellularLocation>
</comment>
<dbReference type="InterPro" id="IPR007527">
    <property type="entry name" value="Znf_SWIM"/>
</dbReference>
<dbReference type="PANTHER" id="PTHR31669">
    <property type="entry name" value="PROTEIN FAR1-RELATED SEQUENCE 10-RELATED"/>
    <property type="match status" value="1"/>
</dbReference>
<organism evidence="9 10">
    <name type="scientific">Triticum urartu</name>
    <name type="common">Red wild einkorn</name>
    <name type="synonym">Crithodium urartu</name>
    <dbReference type="NCBI Taxonomy" id="4572"/>
    <lineage>
        <taxon>Eukaryota</taxon>
        <taxon>Viridiplantae</taxon>
        <taxon>Streptophyta</taxon>
        <taxon>Embryophyta</taxon>
        <taxon>Tracheophyta</taxon>
        <taxon>Spermatophyta</taxon>
        <taxon>Magnoliopsida</taxon>
        <taxon>Liliopsida</taxon>
        <taxon>Poales</taxon>
        <taxon>Poaceae</taxon>
        <taxon>BOP clade</taxon>
        <taxon>Pooideae</taxon>
        <taxon>Triticodae</taxon>
        <taxon>Triticeae</taxon>
        <taxon>Triticinae</taxon>
        <taxon>Triticum</taxon>
    </lineage>
</organism>
<evidence type="ECO:0000256" key="7">
    <source>
        <dbReference type="SAM" id="MobiDB-lite"/>
    </source>
</evidence>
<protein>
    <recommendedName>
        <fullName evidence="6">Protein FAR1-RELATED SEQUENCE</fullName>
    </recommendedName>
</protein>
<evidence type="ECO:0000256" key="5">
    <source>
        <dbReference type="PROSITE-ProRule" id="PRU00325"/>
    </source>
</evidence>
<evidence type="ECO:0000256" key="3">
    <source>
        <dbReference type="ARBA" id="ARBA00022771"/>
    </source>
</evidence>